<reference evidence="6 7" key="1">
    <citation type="submission" date="2018-11" db="EMBL/GenBank/DDBJ databases">
        <title>Novel Erysipelotrichaceae bacterium isolated from small intestine of a swine.</title>
        <authorList>
            <person name="Kim J.S."/>
            <person name="Choe H."/>
            <person name="Lee Y.R."/>
            <person name="Kim K.M."/>
            <person name="Park D.S."/>
        </authorList>
    </citation>
    <scope>NUCLEOTIDE SEQUENCE [LARGE SCALE GENOMIC DNA]</scope>
    <source>
        <strain evidence="6 7">SG0102</strain>
    </source>
</reference>
<dbReference type="OrthoDB" id="9804072at2"/>
<evidence type="ECO:0000313" key="6">
    <source>
        <dbReference type="EMBL" id="BBH25260.1"/>
    </source>
</evidence>
<dbReference type="CDD" id="cd00635">
    <property type="entry name" value="PLPDE_III_YBL036c_like"/>
    <property type="match status" value="1"/>
</dbReference>
<feature type="domain" description="Alanine racemase N-terminal" evidence="5">
    <location>
        <begin position="28"/>
        <end position="213"/>
    </location>
</feature>
<evidence type="ECO:0000313" key="7">
    <source>
        <dbReference type="Proteomes" id="UP000268059"/>
    </source>
</evidence>
<dbReference type="EMBL" id="AP019309">
    <property type="protein sequence ID" value="BBH25260.1"/>
    <property type="molecule type" value="Genomic_DNA"/>
</dbReference>
<accession>A0A3G9J255</accession>
<organism evidence="6 7">
    <name type="scientific">Intestinibaculum porci</name>
    <dbReference type="NCBI Taxonomy" id="2487118"/>
    <lineage>
        <taxon>Bacteria</taxon>
        <taxon>Bacillati</taxon>
        <taxon>Bacillota</taxon>
        <taxon>Erysipelotrichia</taxon>
        <taxon>Erysipelotrichales</taxon>
        <taxon>Erysipelotrichaceae</taxon>
        <taxon>Intestinibaculum</taxon>
    </lineage>
</organism>
<dbReference type="Proteomes" id="UP000268059">
    <property type="component" value="Chromosome"/>
</dbReference>
<evidence type="ECO:0000259" key="5">
    <source>
        <dbReference type="Pfam" id="PF01168"/>
    </source>
</evidence>
<sequence>MIVNEEAVKKVLNDVKPATLVAATKYVDAPELDKLEALGVTIFGENRVQAFLEKYEKYHGNAHWHFIGTLQCNKVKYIIDKVELIHSVNSYKLIDEIEKQAKKHDLVMDVLLQVNIAQEESKHGFAAQEMDQVMDYLKDKPHLHPRGLMMMAPHIEPEETRQYFKATKDLLTALTQKYPQYQLTELSMGMTNDYKIAIEEGSTMVRLGHALFKEA</sequence>
<proteinExistence type="inferred from homology"/>
<dbReference type="Gene3D" id="3.20.20.10">
    <property type="entry name" value="Alanine racemase"/>
    <property type="match status" value="1"/>
</dbReference>
<keyword evidence="7" id="KW-1185">Reference proteome</keyword>
<dbReference type="InterPro" id="IPR029066">
    <property type="entry name" value="PLP-binding_barrel"/>
</dbReference>
<dbReference type="Pfam" id="PF01168">
    <property type="entry name" value="Ala_racemase_N"/>
    <property type="match status" value="1"/>
</dbReference>
<evidence type="ECO:0000256" key="1">
    <source>
        <dbReference type="ARBA" id="ARBA00022898"/>
    </source>
</evidence>
<dbReference type="InParanoid" id="A0A3G9J255"/>
<evidence type="ECO:0000256" key="4">
    <source>
        <dbReference type="RuleBase" id="RU004514"/>
    </source>
</evidence>
<dbReference type="PROSITE" id="PS01211">
    <property type="entry name" value="UPF0001"/>
    <property type="match status" value="1"/>
</dbReference>
<dbReference type="AlphaFoldDB" id="A0A3G9J255"/>
<dbReference type="RefSeq" id="WP_125118225.1">
    <property type="nucleotide sequence ID" value="NZ_AP019309.1"/>
</dbReference>
<dbReference type="PANTHER" id="PTHR10146">
    <property type="entry name" value="PROLINE SYNTHETASE CO-TRANSCRIBED BACTERIAL HOMOLOG PROTEIN"/>
    <property type="match status" value="1"/>
</dbReference>
<dbReference type="HAMAP" id="MF_02087">
    <property type="entry name" value="PLP_homeostasis"/>
    <property type="match status" value="1"/>
</dbReference>
<dbReference type="NCBIfam" id="TIGR00044">
    <property type="entry name" value="YggS family pyridoxal phosphate-dependent enzyme"/>
    <property type="match status" value="1"/>
</dbReference>
<evidence type="ECO:0000256" key="2">
    <source>
        <dbReference type="HAMAP-Rule" id="MF_02087"/>
    </source>
</evidence>
<dbReference type="FunCoup" id="A0A3G9J255">
    <property type="interactions" value="317"/>
</dbReference>
<evidence type="ECO:0000256" key="3">
    <source>
        <dbReference type="PIRSR" id="PIRSR004848-1"/>
    </source>
</evidence>
<dbReference type="InterPro" id="IPR001608">
    <property type="entry name" value="Ala_racemase_N"/>
</dbReference>
<comment type="function">
    <text evidence="2">Pyridoxal 5'-phosphate (PLP)-binding protein, which is involved in PLP homeostasis.</text>
</comment>
<name>A0A3G9J255_9FIRM</name>
<dbReference type="GO" id="GO:0030170">
    <property type="term" value="F:pyridoxal phosphate binding"/>
    <property type="evidence" value="ECO:0007669"/>
    <property type="project" value="UniProtKB-UniRule"/>
</dbReference>
<dbReference type="InterPro" id="IPR011078">
    <property type="entry name" value="PyrdxlP_homeostasis"/>
</dbReference>
<gene>
    <name evidence="6" type="ORF">SG0102_01940</name>
</gene>
<protein>
    <recommendedName>
        <fullName evidence="2">Pyridoxal phosphate homeostasis protein</fullName>
        <shortName evidence="2">PLP homeostasis protein</shortName>
    </recommendedName>
</protein>
<dbReference type="PANTHER" id="PTHR10146:SF14">
    <property type="entry name" value="PYRIDOXAL PHOSPHATE HOMEOSTASIS PROTEIN"/>
    <property type="match status" value="1"/>
</dbReference>
<feature type="modified residue" description="N6-(pyridoxal phosphate)lysine" evidence="2 3">
    <location>
        <position position="25"/>
    </location>
</feature>
<comment type="similarity">
    <text evidence="2 4">Belongs to the pyridoxal phosphate-binding protein YggS/PROSC family.</text>
</comment>
<keyword evidence="1 2" id="KW-0663">Pyridoxal phosphate</keyword>
<dbReference type="PIRSF" id="PIRSF004848">
    <property type="entry name" value="YBL036c_PLPDEIII"/>
    <property type="match status" value="1"/>
</dbReference>
<comment type="cofactor">
    <cofactor evidence="3">
        <name>pyridoxal 5'-phosphate</name>
        <dbReference type="ChEBI" id="CHEBI:597326"/>
    </cofactor>
</comment>
<dbReference type="SUPFAM" id="SSF51419">
    <property type="entry name" value="PLP-binding barrel"/>
    <property type="match status" value="1"/>
</dbReference>
<dbReference type="KEGG" id="ebm:SG0102_01940"/>